<gene>
    <name evidence="2" type="ORF">HHI36_006483</name>
</gene>
<protein>
    <submittedName>
        <fullName evidence="2">Uncharacterized protein</fullName>
    </submittedName>
</protein>
<evidence type="ECO:0000256" key="1">
    <source>
        <dbReference type="SAM" id="Phobius"/>
    </source>
</evidence>
<organism evidence="2 3">
    <name type="scientific">Cryptolaemus montrouzieri</name>
    <dbReference type="NCBI Taxonomy" id="559131"/>
    <lineage>
        <taxon>Eukaryota</taxon>
        <taxon>Metazoa</taxon>
        <taxon>Ecdysozoa</taxon>
        <taxon>Arthropoda</taxon>
        <taxon>Hexapoda</taxon>
        <taxon>Insecta</taxon>
        <taxon>Pterygota</taxon>
        <taxon>Neoptera</taxon>
        <taxon>Endopterygota</taxon>
        <taxon>Coleoptera</taxon>
        <taxon>Polyphaga</taxon>
        <taxon>Cucujiformia</taxon>
        <taxon>Coccinelloidea</taxon>
        <taxon>Coccinellidae</taxon>
        <taxon>Scymninae</taxon>
        <taxon>Scymnini</taxon>
        <taxon>Cryptolaemus</taxon>
    </lineage>
</organism>
<keyword evidence="3" id="KW-1185">Reference proteome</keyword>
<dbReference type="AlphaFoldDB" id="A0ABD2NXF2"/>
<evidence type="ECO:0000313" key="3">
    <source>
        <dbReference type="Proteomes" id="UP001516400"/>
    </source>
</evidence>
<accession>A0ABD2NXF2</accession>
<dbReference type="EMBL" id="JABFTP020000144">
    <property type="protein sequence ID" value="KAL3283335.1"/>
    <property type="molecule type" value="Genomic_DNA"/>
</dbReference>
<keyword evidence="1" id="KW-0472">Membrane</keyword>
<comment type="caution">
    <text evidence="2">The sequence shown here is derived from an EMBL/GenBank/DDBJ whole genome shotgun (WGS) entry which is preliminary data.</text>
</comment>
<sequence length="110" mass="12581">MITPLDDFIYLVNNVLLGEEPTVEDFILLIGTVVAFIAFVLWCCFPVVPKESSEIQYGSGGKTLRSKHYQRKEYTTYKLSSKYTHGLPVFPKYCNKQCSVAGFRSNRIFL</sequence>
<dbReference type="Proteomes" id="UP001516400">
    <property type="component" value="Unassembled WGS sequence"/>
</dbReference>
<feature type="transmembrane region" description="Helical" evidence="1">
    <location>
        <begin position="26"/>
        <end position="48"/>
    </location>
</feature>
<proteinExistence type="predicted"/>
<keyword evidence="1" id="KW-0812">Transmembrane</keyword>
<reference evidence="2 3" key="1">
    <citation type="journal article" date="2021" name="BMC Biol.">
        <title>Horizontally acquired antibacterial genes associated with adaptive radiation of ladybird beetles.</title>
        <authorList>
            <person name="Li H.S."/>
            <person name="Tang X.F."/>
            <person name="Huang Y.H."/>
            <person name="Xu Z.Y."/>
            <person name="Chen M.L."/>
            <person name="Du X.Y."/>
            <person name="Qiu B.Y."/>
            <person name="Chen P.T."/>
            <person name="Zhang W."/>
            <person name="Slipinski A."/>
            <person name="Escalona H.E."/>
            <person name="Waterhouse R.M."/>
            <person name="Zwick A."/>
            <person name="Pang H."/>
        </authorList>
    </citation>
    <scope>NUCLEOTIDE SEQUENCE [LARGE SCALE GENOMIC DNA]</scope>
    <source>
        <strain evidence="2">SYSU2018</strain>
    </source>
</reference>
<name>A0ABD2NXF2_9CUCU</name>
<evidence type="ECO:0000313" key="2">
    <source>
        <dbReference type="EMBL" id="KAL3283335.1"/>
    </source>
</evidence>
<keyword evidence="1" id="KW-1133">Transmembrane helix</keyword>